<protein>
    <recommendedName>
        <fullName evidence="21">Thiamine-phosphate synthase</fullName>
        <shortName evidence="21">TP synthase</shortName>
        <shortName evidence="21">TPS</shortName>
        <ecNumber evidence="21">2.5.1.3</ecNumber>
    </recommendedName>
    <alternativeName>
        <fullName evidence="21">Thiamine-phosphate pyrophosphorylase</fullName>
        <shortName evidence="21">TMP pyrophosphorylase</shortName>
        <shortName evidence="21">TMP-PPase</shortName>
    </alternativeName>
</protein>
<gene>
    <name evidence="21" type="primary">thiE</name>
    <name evidence="25" type="ORF">H924_06710</name>
</gene>
<dbReference type="EMBL" id="CP004354">
    <property type="protein sequence ID" value="AGG66786.1"/>
    <property type="molecule type" value="Genomic_DNA"/>
</dbReference>
<dbReference type="GO" id="GO:0004789">
    <property type="term" value="F:thiamine-phosphate diphosphorylase activity"/>
    <property type="evidence" value="ECO:0007669"/>
    <property type="project" value="UniProtKB-UniRule"/>
</dbReference>
<comment type="catalytic activity">
    <reaction evidence="17 21">
        <text>2-[(2R,5Z)-2-carboxy-4-methylthiazol-5(2H)-ylidene]ethyl phosphate + 4-amino-2-methyl-5-(diphosphooxymethyl)pyrimidine + 2 H(+) = thiamine phosphate + CO2 + diphosphate</text>
        <dbReference type="Rhea" id="RHEA:47844"/>
        <dbReference type="ChEBI" id="CHEBI:15378"/>
        <dbReference type="ChEBI" id="CHEBI:16526"/>
        <dbReference type="ChEBI" id="CHEBI:33019"/>
        <dbReference type="ChEBI" id="CHEBI:37575"/>
        <dbReference type="ChEBI" id="CHEBI:57841"/>
        <dbReference type="ChEBI" id="CHEBI:62899"/>
        <dbReference type="EC" id="2.5.1.3"/>
    </reaction>
</comment>
<dbReference type="Gene3D" id="3.20.20.70">
    <property type="entry name" value="Aldolase class I"/>
    <property type="match status" value="1"/>
</dbReference>
<comment type="similarity">
    <text evidence="20">In the C-terminal section; belongs to the thiaminase-2 family.</text>
</comment>
<keyword evidence="26" id="KW-1185">Reference proteome</keyword>
<dbReference type="CDD" id="cd19365">
    <property type="entry name" value="TenA_C-like"/>
    <property type="match status" value="1"/>
</dbReference>
<dbReference type="Pfam" id="PF08543">
    <property type="entry name" value="Phos_pyr_kin"/>
    <property type="match status" value="1"/>
</dbReference>
<comment type="catalytic activity">
    <reaction evidence="15 21">
        <text>4-methyl-5-(2-phosphooxyethyl)-thiazole + 4-amino-2-methyl-5-(diphosphooxymethyl)pyrimidine + H(+) = thiamine phosphate + diphosphate</text>
        <dbReference type="Rhea" id="RHEA:22328"/>
        <dbReference type="ChEBI" id="CHEBI:15378"/>
        <dbReference type="ChEBI" id="CHEBI:33019"/>
        <dbReference type="ChEBI" id="CHEBI:37575"/>
        <dbReference type="ChEBI" id="CHEBI:57841"/>
        <dbReference type="ChEBI" id="CHEBI:58296"/>
        <dbReference type="EC" id="2.5.1.3"/>
    </reaction>
</comment>
<dbReference type="NCBIfam" id="NF007070">
    <property type="entry name" value="PRK09517.1"/>
    <property type="match status" value="1"/>
</dbReference>
<evidence type="ECO:0000256" key="21">
    <source>
        <dbReference type="HAMAP-Rule" id="MF_00097"/>
    </source>
</evidence>
<sequence length="742" mass="78170">MTDFSLYLVTDPDLGGGADKVAGIVESALKGGVSVVQLRDKLVDDNLFRTHAQELQEVCSRFQVPLFVNDRVDIAAELGLHLHIGQEDMSYVQARQRLAADLMVGLSIENISQLQQVIAQCEAAGVALPDVIGIGPVRATATKPDAAPALGITGVAEIAALAKRAGIASVAIGGVKLDNAADLSETDISGLCVVSEIMTALSPAAAATEILHTFRAHRSPAVPRVLTIAGTDPTGGAGVQADLKSIAAAGGFGMSAITSLVAQNNHGVSAIHTPPLDFLEQQFDSVFSDVVVDAIKIGMLGSAATIAVVSRWLESQEHGPVILDPVMIATSGDRLLDPAAEQSLRELAHQVDVITPNIPELAVLCDKPAATTLEAAIAQAQEFAAAYNTTVIVKGGHLKGSNADNAVVHPDGQVFEVENWRVHTHNTHGTGCSLSAALATRIAAGHTVESALEWATRWLNEALRGADALHVGSGNGPVDHFHAQRRLIAAADTTPWEHLRQPRLNGNGPDALVAPAKTKSPTSHIAAAGPYTAALWQASGDIIAKINDSGFIKGLGSGSLAARDFRFYIDQDAQYLSQYSRALAGLSAKAPDAAAQVAWAQGAAECLIVEAELHRSYLGGKDDAESSAPSPITMAYTDFLLARVMDQDYVIGAAAVLPCYWLYAEIGLNLAAQNHPDHPYHAWLDTYSSEEFIAGTQAAINRVEQALEQAGPAQRVTAARAFLSASMYELEFFDQATRVGWI</sequence>
<evidence type="ECO:0000313" key="26">
    <source>
        <dbReference type="Proteomes" id="UP000011760"/>
    </source>
</evidence>
<comment type="catalytic activity">
    <reaction evidence="2">
        <text>4-amino-2-methyl-5-(phosphooxymethyl)pyrimidine + ATP = 4-amino-2-methyl-5-(diphosphooxymethyl)pyrimidine + ADP</text>
        <dbReference type="Rhea" id="RHEA:19893"/>
        <dbReference type="ChEBI" id="CHEBI:30616"/>
        <dbReference type="ChEBI" id="CHEBI:57841"/>
        <dbReference type="ChEBI" id="CHEBI:58354"/>
        <dbReference type="ChEBI" id="CHEBI:456216"/>
        <dbReference type="EC" id="2.7.4.7"/>
    </reaction>
</comment>
<proteinExistence type="inferred from homology"/>
<dbReference type="HOGENOM" id="CLU_020520_2_0_11"/>
<feature type="domain" description="Pyridoxamine kinase/Phosphomethylpyrimidine kinase" evidence="24">
    <location>
        <begin position="232"/>
        <end position="479"/>
    </location>
</feature>
<dbReference type="CDD" id="cd01169">
    <property type="entry name" value="HMPP_kinase"/>
    <property type="match status" value="1"/>
</dbReference>
<feature type="binding site" evidence="21">
    <location>
        <position position="88"/>
    </location>
    <ligand>
        <name>Mg(2+)</name>
        <dbReference type="ChEBI" id="CHEBI:18420"/>
    </ligand>
</feature>
<dbReference type="UniPathway" id="UPA00060">
    <property type="reaction ID" value="UER00138"/>
</dbReference>
<dbReference type="CDD" id="cd00564">
    <property type="entry name" value="TMP_TenI"/>
    <property type="match status" value="1"/>
</dbReference>
<evidence type="ECO:0000256" key="15">
    <source>
        <dbReference type="ARBA" id="ARBA00047334"/>
    </source>
</evidence>
<dbReference type="NCBIfam" id="NF011301">
    <property type="entry name" value="PRK14713.1"/>
    <property type="match status" value="1"/>
</dbReference>
<evidence type="ECO:0000256" key="8">
    <source>
        <dbReference type="ARBA" id="ARBA00022723"/>
    </source>
</evidence>
<dbReference type="Gene3D" id="1.20.910.10">
    <property type="entry name" value="Heme oxygenase-like"/>
    <property type="match status" value="1"/>
</dbReference>
<dbReference type="Pfam" id="PF03070">
    <property type="entry name" value="TENA_THI-4"/>
    <property type="match status" value="1"/>
</dbReference>
<dbReference type="GO" id="GO:0000287">
    <property type="term" value="F:magnesium ion binding"/>
    <property type="evidence" value="ECO:0007669"/>
    <property type="project" value="UniProtKB-UniRule"/>
</dbReference>
<feature type="binding site" evidence="21">
    <location>
        <position position="107"/>
    </location>
    <ligand>
        <name>4-amino-2-methyl-5-(diphosphooxymethyl)pyrimidine</name>
        <dbReference type="ChEBI" id="CHEBI:57841"/>
    </ligand>
</feature>
<dbReference type="GO" id="GO:0009228">
    <property type="term" value="P:thiamine biosynthetic process"/>
    <property type="evidence" value="ECO:0007669"/>
    <property type="project" value="UniProtKB-KW"/>
</dbReference>
<comment type="similarity">
    <text evidence="21">Belongs to the thiamine-phosphate synthase family.</text>
</comment>
<evidence type="ECO:0000256" key="13">
    <source>
        <dbReference type="ARBA" id="ARBA00022977"/>
    </source>
</evidence>
<dbReference type="Gene3D" id="3.40.1190.20">
    <property type="match status" value="1"/>
</dbReference>
<dbReference type="InterPro" id="IPR034291">
    <property type="entry name" value="TMP_synthase"/>
</dbReference>
<evidence type="ECO:0000313" key="25">
    <source>
        <dbReference type="EMBL" id="AGG66786.1"/>
    </source>
</evidence>
<feature type="domain" description="Thiaminase-2/PQQC" evidence="23">
    <location>
        <begin position="551"/>
        <end position="737"/>
    </location>
</feature>
<evidence type="ECO:0000259" key="24">
    <source>
        <dbReference type="Pfam" id="PF08543"/>
    </source>
</evidence>
<dbReference type="GO" id="GO:0008902">
    <property type="term" value="F:hydroxymethylpyrimidine kinase activity"/>
    <property type="evidence" value="ECO:0007669"/>
    <property type="project" value="UniProtKB-EC"/>
</dbReference>
<evidence type="ECO:0000259" key="23">
    <source>
        <dbReference type="Pfam" id="PF03070"/>
    </source>
</evidence>
<dbReference type="NCBIfam" id="TIGR00693">
    <property type="entry name" value="thiE"/>
    <property type="match status" value="1"/>
</dbReference>
<dbReference type="OrthoDB" id="34166at2"/>
<evidence type="ECO:0000256" key="20">
    <source>
        <dbReference type="ARBA" id="ARBA00061559"/>
    </source>
</evidence>
<evidence type="ECO:0000256" key="16">
    <source>
        <dbReference type="ARBA" id="ARBA00047851"/>
    </source>
</evidence>
<feature type="binding site" evidence="21">
    <location>
        <begin position="37"/>
        <end position="41"/>
    </location>
    <ligand>
        <name>4-amino-2-methyl-5-(diphosphooxymethyl)pyrimidine</name>
        <dbReference type="ChEBI" id="CHEBI:57841"/>
    </ligand>
</feature>
<dbReference type="AlphaFoldDB" id="M1TR40"/>
<dbReference type="InterPro" id="IPR029056">
    <property type="entry name" value="Ribokinase-like"/>
</dbReference>
<dbReference type="SUPFAM" id="SSF53613">
    <property type="entry name" value="Ribokinase-like"/>
    <property type="match status" value="1"/>
</dbReference>
<comment type="similarity">
    <text evidence="19">In the central section; belongs to the ThiD family.</text>
</comment>
<dbReference type="InterPro" id="IPR013785">
    <property type="entry name" value="Aldolase_TIM"/>
</dbReference>
<comment type="catalytic activity">
    <reaction evidence="1">
        <text>4-amino-5-hydroxymethyl-2-methylpyrimidine + ATP = 4-amino-2-methyl-5-(phosphooxymethyl)pyrimidine + ADP + H(+)</text>
        <dbReference type="Rhea" id="RHEA:23096"/>
        <dbReference type="ChEBI" id="CHEBI:15378"/>
        <dbReference type="ChEBI" id="CHEBI:16892"/>
        <dbReference type="ChEBI" id="CHEBI:30616"/>
        <dbReference type="ChEBI" id="CHEBI:58354"/>
        <dbReference type="ChEBI" id="CHEBI:456216"/>
        <dbReference type="EC" id="2.7.1.49"/>
    </reaction>
</comment>
<dbReference type="RefSeq" id="WP_015651217.1">
    <property type="nucleotide sequence ID" value="NC_020506.1"/>
</dbReference>
<dbReference type="GO" id="GO:0009229">
    <property type="term" value="P:thiamine diphosphate biosynthetic process"/>
    <property type="evidence" value="ECO:0007669"/>
    <property type="project" value="UniProtKB-UniRule"/>
</dbReference>
<feature type="binding site" evidence="21">
    <location>
        <begin position="140"/>
        <end position="142"/>
    </location>
    <ligand>
        <name>2-[(2R,5Z)-2-carboxy-4-methylthiazol-5(2H)-ylidene]ethyl phosphate</name>
        <dbReference type="ChEBI" id="CHEBI:62899"/>
    </ligand>
</feature>
<feature type="binding site" evidence="21">
    <location>
        <position position="70"/>
    </location>
    <ligand>
        <name>Mg(2+)</name>
        <dbReference type="ChEBI" id="CHEBI:18420"/>
    </ligand>
</feature>
<dbReference type="NCBIfam" id="TIGR00097">
    <property type="entry name" value="HMP-P_kinase"/>
    <property type="match status" value="1"/>
</dbReference>
<keyword evidence="9" id="KW-0547">Nucleotide-binding</keyword>
<evidence type="ECO:0000256" key="19">
    <source>
        <dbReference type="ARBA" id="ARBA00061288"/>
    </source>
</evidence>
<evidence type="ECO:0000256" key="2">
    <source>
        <dbReference type="ARBA" id="ARBA00000565"/>
    </source>
</evidence>
<feature type="domain" description="Thiamine phosphate synthase/TenI" evidence="22">
    <location>
        <begin position="6"/>
        <end position="197"/>
    </location>
</feature>
<evidence type="ECO:0000256" key="5">
    <source>
        <dbReference type="ARBA" id="ARBA00004769"/>
    </source>
</evidence>
<dbReference type="PANTHER" id="PTHR20858">
    <property type="entry name" value="PHOSPHOMETHYLPYRIMIDINE KINASE"/>
    <property type="match status" value="1"/>
</dbReference>
<dbReference type="eggNOG" id="COG0352">
    <property type="taxonomic scope" value="Bacteria"/>
</dbReference>
<dbReference type="GO" id="GO:0005524">
    <property type="term" value="F:ATP binding"/>
    <property type="evidence" value="ECO:0007669"/>
    <property type="project" value="UniProtKB-KW"/>
</dbReference>
<evidence type="ECO:0000256" key="4">
    <source>
        <dbReference type="ARBA" id="ARBA00003848"/>
    </source>
</evidence>
<dbReference type="InterPro" id="IPR036206">
    <property type="entry name" value="ThiamineP_synth_sf"/>
</dbReference>
<dbReference type="Pfam" id="PF02581">
    <property type="entry name" value="TMP-TENI"/>
    <property type="match status" value="1"/>
</dbReference>
<evidence type="ECO:0000256" key="9">
    <source>
        <dbReference type="ARBA" id="ARBA00022741"/>
    </source>
</evidence>
<comment type="pathway">
    <text evidence="6 21">Cofactor biosynthesis; thiamine diphosphate biosynthesis; thiamine phosphate from 4-amino-2-methyl-5-diphosphomethylpyrimidine and 4-methyl-5-(2-phosphoethyl)-thiazole: step 1/1.</text>
</comment>
<evidence type="ECO:0000256" key="14">
    <source>
        <dbReference type="ARBA" id="ARBA00023268"/>
    </source>
</evidence>
<dbReference type="InterPro" id="IPR016084">
    <property type="entry name" value="Haem_Oase-like_multi-hlx"/>
</dbReference>
<dbReference type="InterPro" id="IPR013749">
    <property type="entry name" value="PM/HMP-P_kinase-1"/>
</dbReference>
<accession>M1TR40</accession>
<keyword evidence="13 21" id="KW-0784">Thiamine biosynthesis</keyword>
<keyword evidence="7 21" id="KW-0808">Transferase</keyword>
<dbReference type="InterPro" id="IPR004399">
    <property type="entry name" value="HMP/HMP-P_kinase_dom"/>
</dbReference>
<comment type="function">
    <text evidence="3 21">Condenses 4-methyl-5-(beta-hydroxyethyl)thiazole monophosphate (THZ-P) and 2-methyl-4-amino-5-hydroxymethyl pyrimidine pyrophosphate (HMP-PP) to form thiamine monophosphate (TMP).</text>
</comment>
<feature type="binding site" evidence="21">
    <location>
        <position position="143"/>
    </location>
    <ligand>
        <name>4-amino-2-methyl-5-(diphosphooxymethyl)pyrimidine</name>
        <dbReference type="ChEBI" id="CHEBI:57841"/>
    </ligand>
</feature>
<dbReference type="InterPro" id="IPR022998">
    <property type="entry name" value="ThiamineP_synth_TenI"/>
</dbReference>
<feature type="binding site" evidence="21">
    <location>
        <position position="69"/>
    </location>
    <ligand>
        <name>4-amino-2-methyl-5-(diphosphooxymethyl)pyrimidine</name>
        <dbReference type="ChEBI" id="CHEBI:57841"/>
    </ligand>
</feature>
<feature type="binding site" evidence="21">
    <location>
        <position position="174"/>
    </location>
    <ligand>
        <name>2-[(2R,5Z)-2-carboxy-4-methylthiazol-5(2H)-ylidene]ethyl phosphate</name>
        <dbReference type="ChEBI" id="CHEBI:62899"/>
    </ligand>
</feature>
<comment type="cofactor">
    <cofactor evidence="21">
        <name>Mg(2+)</name>
        <dbReference type="ChEBI" id="CHEBI:18420"/>
    </cofactor>
    <text evidence="21">Binds 1 Mg(2+) ion per subunit.</text>
</comment>
<organism evidence="25 26">
    <name type="scientific">Corynebacterium callunae DSM 20147</name>
    <dbReference type="NCBI Taxonomy" id="1121353"/>
    <lineage>
        <taxon>Bacteria</taxon>
        <taxon>Bacillati</taxon>
        <taxon>Actinomycetota</taxon>
        <taxon>Actinomycetes</taxon>
        <taxon>Mycobacteriales</taxon>
        <taxon>Corynebacteriaceae</taxon>
        <taxon>Corynebacterium</taxon>
    </lineage>
</organism>
<evidence type="ECO:0000256" key="3">
    <source>
        <dbReference type="ARBA" id="ARBA00003814"/>
    </source>
</evidence>
<dbReference type="GO" id="GO:0005829">
    <property type="term" value="C:cytosol"/>
    <property type="evidence" value="ECO:0007669"/>
    <property type="project" value="TreeGrafter"/>
</dbReference>
<dbReference type="SUPFAM" id="SSF48613">
    <property type="entry name" value="Heme oxygenase-like"/>
    <property type="match status" value="1"/>
</dbReference>
<dbReference type="SUPFAM" id="SSF51391">
    <property type="entry name" value="Thiamin phosphate synthase"/>
    <property type="match status" value="1"/>
</dbReference>
<feature type="binding site" evidence="21">
    <location>
        <begin position="194"/>
        <end position="195"/>
    </location>
    <ligand>
        <name>2-[(2R,5Z)-2-carboxy-4-methylthiazol-5(2H)-ylidene]ethyl phosphate</name>
        <dbReference type="ChEBI" id="CHEBI:62899"/>
    </ligand>
</feature>
<dbReference type="STRING" id="1121353.H924_06710"/>
<comment type="function">
    <text evidence="4">Catalyzes the phosphorylation of hydroxymethylpyrimidine phosphate (HMP-P) to HMP-PP, and of HMP to HMP-P.</text>
</comment>
<name>M1TR40_9CORY</name>
<keyword evidence="8 21" id="KW-0479">Metal-binding</keyword>
<evidence type="ECO:0000259" key="22">
    <source>
        <dbReference type="Pfam" id="PF02581"/>
    </source>
</evidence>
<dbReference type="KEGG" id="ccn:H924_06710"/>
<dbReference type="GO" id="GO:0008972">
    <property type="term" value="F:phosphomethylpyrimidine kinase activity"/>
    <property type="evidence" value="ECO:0007669"/>
    <property type="project" value="UniProtKB-EC"/>
</dbReference>
<evidence type="ECO:0000256" key="11">
    <source>
        <dbReference type="ARBA" id="ARBA00022840"/>
    </source>
</evidence>
<comment type="pathway">
    <text evidence="5">Cofactor biosynthesis; thiamine diphosphate biosynthesis; 4-amino-2-methyl-5-diphosphomethylpyrimidine from 5-amino-1-(5-phospho-D-ribosyl)imidazole: step 3/3.</text>
</comment>
<dbReference type="FunFam" id="3.40.1190.20:FF:000003">
    <property type="entry name" value="Phosphomethylpyrimidine kinase ThiD"/>
    <property type="match status" value="1"/>
</dbReference>
<dbReference type="HAMAP" id="MF_00097">
    <property type="entry name" value="TMP_synthase"/>
    <property type="match status" value="1"/>
</dbReference>
<evidence type="ECO:0000256" key="10">
    <source>
        <dbReference type="ARBA" id="ARBA00022777"/>
    </source>
</evidence>
<reference evidence="25 26" key="1">
    <citation type="submission" date="2013-02" db="EMBL/GenBank/DDBJ databases">
        <title>The complete genome sequence of Corynebacterium callunae DSM 20147.</title>
        <authorList>
            <person name="Ruckert C."/>
            <person name="Albersmeier A."/>
            <person name="Kalinowski J."/>
        </authorList>
    </citation>
    <scope>NUCLEOTIDE SEQUENCE [LARGE SCALE GENOMIC DNA]</scope>
    <source>
        <strain evidence="25 26">DSM 20147</strain>
    </source>
</reference>
<dbReference type="Proteomes" id="UP000011760">
    <property type="component" value="Chromosome"/>
</dbReference>
<dbReference type="PANTHER" id="PTHR20858:SF17">
    <property type="entry name" value="HYDROXYMETHYLPYRIMIDINE_PHOSPHOMETHYLPYRIMIDINE KINASE THI20-RELATED"/>
    <property type="match status" value="1"/>
</dbReference>
<dbReference type="PATRIC" id="fig|1121353.3.peg.1368"/>
<comment type="similarity">
    <text evidence="18">In the N-terminal section; belongs to the thiamine-phosphate synthase family.</text>
</comment>
<dbReference type="eggNOG" id="COG0819">
    <property type="taxonomic scope" value="Bacteria"/>
</dbReference>
<evidence type="ECO:0000256" key="1">
    <source>
        <dbReference type="ARBA" id="ARBA00000151"/>
    </source>
</evidence>
<keyword evidence="11" id="KW-0067">ATP-binding</keyword>
<dbReference type="eggNOG" id="COG0351">
    <property type="taxonomic scope" value="Bacteria"/>
</dbReference>
<evidence type="ECO:0000256" key="17">
    <source>
        <dbReference type="ARBA" id="ARBA00047883"/>
    </source>
</evidence>
<dbReference type="InterPro" id="IPR004305">
    <property type="entry name" value="Thiaminase-2/PQQC"/>
</dbReference>
<comment type="catalytic activity">
    <reaction evidence="16 21">
        <text>2-(2-carboxy-4-methylthiazol-5-yl)ethyl phosphate + 4-amino-2-methyl-5-(diphosphooxymethyl)pyrimidine + 2 H(+) = thiamine phosphate + CO2 + diphosphate</text>
        <dbReference type="Rhea" id="RHEA:47848"/>
        <dbReference type="ChEBI" id="CHEBI:15378"/>
        <dbReference type="ChEBI" id="CHEBI:16526"/>
        <dbReference type="ChEBI" id="CHEBI:33019"/>
        <dbReference type="ChEBI" id="CHEBI:37575"/>
        <dbReference type="ChEBI" id="CHEBI:57841"/>
        <dbReference type="ChEBI" id="CHEBI:62890"/>
        <dbReference type="EC" id="2.5.1.3"/>
    </reaction>
</comment>
<keyword evidence="14" id="KW-0511">Multifunctional enzyme</keyword>
<evidence type="ECO:0000256" key="7">
    <source>
        <dbReference type="ARBA" id="ARBA00022679"/>
    </source>
</evidence>
<evidence type="ECO:0000256" key="6">
    <source>
        <dbReference type="ARBA" id="ARBA00005165"/>
    </source>
</evidence>
<evidence type="ECO:0000256" key="12">
    <source>
        <dbReference type="ARBA" id="ARBA00022842"/>
    </source>
</evidence>
<keyword evidence="10 25" id="KW-0418">Kinase</keyword>
<evidence type="ECO:0000256" key="18">
    <source>
        <dbReference type="ARBA" id="ARBA00061283"/>
    </source>
</evidence>
<keyword evidence="12 21" id="KW-0460">Magnesium</keyword>
<dbReference type="EC" id="2.5.1.3" evidence="21"/>